<dbReference type="InterPro" id="IPR011990">
    <property type="entry name" value="TPR-like_helical_dom_sf"/>
</dbReference>
<dbReference type="PANTHER" id="PTHR45783">
    <property type="entry name" value="KINESIN LIGHT CHAIN"/>
    <property type="match status" value="1"/>
</dbReference>
<feature type="repeat" description="TPR" evidence="10">
    <location>
        <begin position="766"/>
        <end position="799"/>
    </location>
</feature>
<dbReference type="SUPFAM" id="SSF52540">
    <property type="entry name" value="P-loop containing nucleoside triphosphate hydrolases"/>
    <property type="match status" value="1"/>
</dbReference>
<dbReference type="Gene3D" id="3.40.50.300">
    <property type="entry name" value="P-loop containing nucleotide triphosphate hydrolases"/>
    <property type="match status" value="1"/>
</dbReference>
<keyword evidence="5" id="KW-0677">Repeat</keyword>
<dbReference type="GO" id="GO:0005737">
    <property type="term" value="C:cytoplasm"/>
    <property type="evidence" value="ECO:0007669"/>
    <property type="project" value="TreeGrafter"/>
</dbReference>
<dbReference type="PROSITE" id="PS50104">
    <property type="entry name" value="TIR"/>
    <property type="match status" value="1"/>
</dbReference>
<feature type="domain" description="TIR" evidence="11">
    <location>
        <begin position="6"/>
        <end position="140"/>
    </location>
</feature>
<dbReference type="GO" id="GO:0007018">
    <property type="term" value="P:microtubule-based movement"/>
    <property type="evidence" value="ECO:0007669"/>
    <property type="project" value="TreeGrafter"/>
</dbReference>
<evidence type="ECO:0000256" key="2">
    <source>
        <dbReference type="ARBA" id="ARBA00009622"/>
    </source>
</evidence>
<dbReference type="EMBL" id="CP128400">
    <property type="protein sequence ID" value="WJW68721.1"/>
    <property type="molecule type" value="Genomic_DNA"/>
</dbReference>
<evidence type="ECO:0000256" key="9">
    <source>
        <dbReference type="ARBA" id="ARBA00023212"/>
    </source>
</evidence>
<dbReference type="Proteomes" id="UP001431572">
    <property type="component" value="Chromosome 2"/>
</dbReference>
<dbReference type="InterPro" id="IPR000157">
    <property type="entry name" value="TIR_dom"/>
</dbReference>
<feature type="repeat" description="TPR" evidence="10">
    <location>
        <begin position="850"/>
        <end position="883"/>
    </location>
</feature>
<evidence type="ECO:0000256" key="10">
    <source>
        <dbReference type="PROSITE-ProRule" id="PRU00339"/>
    </source>
</evidence>
<evidence type="ECO:0000256" key="5">
    <source>
        <dbReference type="ARBA" id="ARBA00022737"/>
    </source>
</evidence>
<evidence type="ECO:0000313" key="14">
    <source>
        <dbReference type="Proteomes" id="UP000521676"/>
    </source>
</evidence>
<dbReference type="EMBL" id="JACATZ010000003">
    <property type="protein sequence ID" value="NWJ48790.1"/>
    <property type="molecule type" value="Genomic_DNA"/>
</dbReference>
<protein>
    <submittedName>
        <fullName evidence="12 13">Tetratricopeptide repeat protein</fullName>
    </submittedName>
</protein>
<keyword evidence="7" id="KW-0175">Coiled coil</keyword>
<evidence type="ECO:0000256" key="6">
    <source>
        <dbReference type="ARBA" id="ARBA00022803"/>
    </source>
</evidence>
<feature type="repeat" description="TPR" evidence="10">
    <location>
        <begin position="682"/>
        <end position="715"/>
    </location>
</feature>
<feature type="repeat" description="TPR" evidence="10">
    <location>
        <begin position="976"/>
        <end position="1009"/>
    </location>
</feature>
<dbReference type="PROSITE" id="PS50005">
    <property type="entry name" value="TPR"/>
    <property type="match status" value="8"/>
</dbReference>
<dbReference type="Pfam" id="PF13424">
    <property type="entry name" value="TPR_12"/>
    <property type="match status" value="5"/>
</dbReference>
<dbReference type="GO" id="GO:0019894">
    <property type="term" value="F:kinesin binding"/>
    <property type="evidence" value="ECO:0007669"/>
    <property type="project" value="TreeGrafter"/>
</dbReference>
<reference evidence="13" key="2">
    <citation type="journal article" date="2024" name="Nature">
        <title>Anoxygenic phototroph of the Chloroflexota uses a type I reaction centre.</title>
        <authorList>
            <person name="Tsuji J.M."/>
            <person name="Shaw N.A."/>
            <person name="Nagashima S."/>
            <person name="Venkiteswaran J.J."/>
            <person name="Schiff S.L."/>
            <person name="Watanabe T."/>
            <person name="Fukui M."/>
            <person name="Hanada S."/>
            <person name="Tank M."/>
            <person name="Neufeld J.D."/>
        </authorList>
    </citation>
    <scope>NUCLEOTIDE SEQUENCE</scope>
    <source>
        <strain evidence="13">L227-S17</strain>
    </source>
</reference>
<feature type="repeat" description="TPR" evidence="10">
    <location>
        <begin position="598"/>
        <end position="631"/>
    </location>
</feature>
<comment type="subcellular location">
    <subcellularLocation>
        <location evidence="1">Cytoplasm</location>
        <location evidence="1">Cytoskeleton</location>
    </subcellularLocation>
</comment>
<feature type="repeat" description="TPR" evidence="10">
    <location>
        <begin position="724"/>
        <end position="757"/>
    </location>
</feature>
<dbReference type="RefSeq" id="WP_341470627.1">
    <property type="nucleotide sequence ID" value="NZ_CP128400.1"/>
</dbReference>
<dbReference type="GO" id="GO:0005874">
    <property type="term" value="C:microtubule"/>
    <property type="evidence" value="ECO:0007669"/>
    <property type="project" value="UniProtKB-KW"/>
</dbReference>
<dbReference type="Pfam" id="PF13676">
    <property type="entry name" value="TIR_2"/>
    <property type="match status" value="1"/>
</dbReference>
<dbReference type="Pfam" id="PF13374">
    <property type="entry name" value="TPR_10"/>
    <property type="match status" value="2"/>
</dbReference>
<feature type="repeat" description="TPR" evidence="10">
    <location>
        <begin position="640"/>
        <end position="673"/>
    </location>
</feature>
<dbReference type="NCBIfam" id="NF040586">
    <property type="entry name" value="FxSxx_TPR"/>
    <property type="match status" value="1"/>
</dbReference>
<dbReference type="GO" id="GO:0043531">
    <property type="term" value="F:ADP binding"/>
    <property type="evidence" value="ECO:0007669"/>
    <property type="project" value="InterPro"/>
</dbReference>
<dbReference type="PANTHER" id="PTHR45783:SF3">
    <property type="entry name" value="KINESIN LIGHT CHAIN"/>
    <property type="match status" value="1"/>
</dbReference>
<dbReference type="SMART" id="SM00028">
    <property type="entry name" value="TPR"/>
    <property type="match status" value="12"/>
</dbReference>
<evidence type="ECO:0000256" key="4">
    <source>
        <dbReference type="ARBA" id="ARBA00022701"/>
    </source>
</evidence>
<evidence type="ECO:0000313" key="13">
    <source>
        <dbReference type="EMBL" id="WJW68721.1"/>
    </source>
</evidence>
<keyword evidence="8" id="KW-0505">Motor protein</keyword>
<evidence type="ECO:0000313" key="12">
    <source>
        <dbReference type="EMBL" id="NWJ48790.1"/>
    </source>
</evidence>
<proteinExistence type="inferred from homology"/>
<dbReference type="Gene3D" id="3.40.50.10140">
    <property type="entry name" value="Toll/interleukin-1 receptor homology (TIR) domain"/>
    <property type="match status" value="1"/>
</dbReference>
<evidence type="ECO:0000256" key="7">
    <source>
        <dbReference type="ARBA" id="ARBA00023054"/>
    </source>
</evidence>
<dbReference type="SUPFAM" id="SSF52200">
    <property type="entry name" value="Toll/Interleukin receptor TIR domain"/>
    <property type="match status" value="1"/>
</dbReference>
<feature type="repeat" description="TPR" evidence="10">
    <location>
        <begin position="808"/>
        <end position="841"/>
    </location>
</feature>
<dbReference type="Gene3D" id="1.25.40.10">
    <property type="entry name" value="Tetratricopeptide repeat domain"/>
    <property type="match status" value="5"/>
</dbReference>
<keyword evidence="3" id="KW-0963">Cytoplasm</keyword>
<keyword evidence="9" id="KW-0206">Cytoskeleton</keyword>
<dbReference type="AlphaFoldDB" id="A0A8T7M9I4"/>
<accession>A0A8T7M9I4</accession>
<evidence type="ECO:0000256" key="8">
    <source>
        <dbReference type="ARBA" id="ARBA00023175"/>
    </source>
</evidence>
<comment type="similarity">
    <text evidence="2">Belongs to the kinesin light chain family.</text>
</comment>
<dbReference type="InterPro" id="IPR035897">
    <property type="entry name" value="Toll_tir_struct_dom_sf"/>
</dbReference>
<evidence type="ECO:0000259" key="11">
    <source>
        <dbReference type="PROSITE" id="PS50104"/>
    </source>
</evidence>
<keyword evidence="15" id="KW-1185">Reference proteome</keyword>
<keyword evidence="6 10" id="KW-0802">TPR repeat</keyword>
<dbReference type="Proteomes" id="UP000521676">
    <property type="component" value="Unassembled WGS sequence"/>
</dbReference>
<dbReference type="SMART" id="SM00255">
    <property type="entry name" value="TIR"/>
    <property type="match status" value="1"/>
</dbReference>
<sequence length="1091" mass="120510">MSQHEPQKHFFISYNKADKGWAEWVAWLLEQDGYSLTIQAWDSLPGTNFAVYMHNAIISSQRIIAILSDNYLNSLYTLPEWAAFFTDDPTGEKRLIIPVLVAECDSKKLGLLKSLSRIKLLGKEEAQAREELLEEIRKTLKGTGRPDTAPRFPGMVQTANDSSPAPRYPGTFPPIWNLTHQRNAFFTGREDLLDALESAQTNAITQAVAGLGGVGKTQTAVEYAYRNKERFDLVWWVNAEFATSLRSDLADLAFKLGLATQGATEQAEAIALALHYLRTCPTHWLLVLDNVEEPADIRPYLPNGGNGQTLITSRYNGDWGKSIKPLFAQIWGQSQSVQFLEKRTERSEAAFEELAQELGGLPLALEQAAAYMNAKSKSGESYLELFKKRRMELLKRSNAPEDYHNDTVATTWEISFKALGEANPAGAELLELCAWLGVAEIPFSLFLENAEELPERLEATAGDELDWDDAIGAIKRYSLAEVSGEGLTLHRLVGLALRTAQGTDTARLEQAAKLLWAAYPDVEFETWEDCGRLLEVGMAVAGYAEERGAALAAASYLYNQIALYLQNARADYRQALPLFQRALAISEKMLGSEHPTVAIRLINMGGLLREMGEYASALPLFQRALAIDEKALGAEHPDIATNLNHLGSLLQNMGEYASALPLYQRAIEIGEKTLGSEHPDVAVWYNNMGVLLKAMGEYASALPLYQRAIEIGEKTLGSEHPTVATRLNNLGSLLQDMGDLPSALPLYQRALAIREKQLGEFHPDVAQSLNNMGDLQRDMGEYASALPLFQRAIEIGEKTLGKEHPTVAARLINLGLLLQDMGEYASALPLYQRALAIDEKVLGAEHPDVSSSLNNLGSLLQAMGDLSSALPLFQRALVISEKTLGSDHPTVAIRLGNLGGLLRGMGQLQNALPLYQRSLAIHEKQLGEFHPYVAIGCYNLGSLLQDMGDYASALPLCQRALAIREKQLGEFHPDVAQNLNNLGLLLKDMGDLPAALPLLQRVLAIDEKALGAEHPDVVRDLNNLGVLRYKMGERAEAERLLSRALEICLKKFGSRHPDTQNTAEWLEEVRGSDAKQVGKQKFRKIKWQRGE</sequence>
<organism evidence="12 14">
    <name type="scientific">Candidatus Chlorohelix allophototropha</name>
    <dbReference type="NCBI Taxonomy" id="3003348"/>
    <lineage>
        <taxon>Bacteria</taxon>
        <taxon>Bacillati</taxon>
        <taxon>Chloroflexota</taxon>
        <taxon>Chloroflexia</taxon>
        <taxon>Candidatus Chloroheliales</taxon>
        <taxon>Candidatus Chloroheliaceae</taxon>
        <taxon>Candidatus Chlorohelix</taxon>
    </lineage>
</organism>
<name>A0A8T7M9I4_9CHLR</name>
<dbReference type="GO" id="GO:0007165">
    <property type="term" value="P:signal transduction"/>
    <property type="evidence" value="ECO:0007669"/>
    <property type="project" value="InterPro"/>
</dbReference>
<evidence type="ECO:0000256" key="1">
    <source>
        <dbReference type="ARBA" id="ARBA00004245"/>
    </source>
</evidence>
<dbReference type="SUPFAM" id="SSF48452">
    <property type="entry name" value="TPR-like"/>
    <property type="match status" value="1"/>
</dbReference>
<reference evidence="12 14" key="1">
    <citation type="submission" date="2020-06" db="EMBL/GenBank/DDBJ databases">
        <title>Anoxygenic phototrophic Chloroflexota member uses a Type I reaction center.</title>
        <authorList>
            <person name="Tsuji J.M."/>
            <person name="Shaw N.A."/>
            <person name="Nagashima S."/>
            <person name="Venkiteswaran J."/>
            <person name="Schiff S.L."/>
            <person name="Hanada S."/>
            <person name="Tank M."/>
            <person name="Neufeld J.D."/>
        </authorList>
    </citation>
    <scope>NUCLEOTIDE SEQUENCE [LARGE SCALE GENOMIC DNA]</scope>
    <source>
        <strain evidence="12">L227-S17</strain>
    </source>
</reference>
<evidence type="ECO:0000313" key="15">
    <source>
        <dbReference type="Proteomes" id="UP001431572"/>
    </source>
</evidence>
<gene>
    <name evidence="13" type="primary">fxsT</name>
    <name evidence="12" type="ORF">HXX08_23270</name>
    <name evidence="13" type="ORF">OZ401_004337</name>
</gene>
<dbReference type="GO" id="GO:0005871">
    <property type="term" value="C:kinesin complex"/>
    <property type="evidence" value="ECO:0007669"/>
    <property type="project" value="InterPro"/>
</dbReference>
<dbReference type="InterPro" id="IPR027417">
    <property type="entry name" value="P-loop_NTPase"/>
</dbReference>
<evidence type="ECO:0000256" key="3">
    <source>
        <dbReference type="ARBA" id="ARBA00022490"/>
    </source>
</evidence>
<keyword evidence="4" id="KW-0493">Microtubule</keyword>
<dbReference type="InterPro" id="IPR019734">
    <property type="entry name" value="TPR_rpt"/>
</dbReference>
<dbReference type="InterPro" id="IPR002151">
    <property type="entry name" value="Kinesin_light"/>
</dbReference>